<dbReference type="GO" id="GO:0004931">
    <property type="term" value="F:extracellularly ATP-gated monoatomic cation channel activity"/>
    <property type="evidence" value="ECO:0007669"/>
    <property type="project" value="TreeGrafter"/>
</dbReference>
<dbReference type="GO" id="GO:0012505">
    <property type="term" value="C:endomembrane system"/>
    <property type="evidence" value="ECO:0007669"/>
    <property type="project" value="UniProtKB-SubCell"/>
</dbReference>
<dbReference type="EMBL" id="JACDTQ010001372">
    <property type="protein sequence ID" value="KAF5923038.1"/>
    <property type="molecule type" value="Genomic_DNA"/>
</dbReference>
<proteinExistence type="inferred from homology"/>
<keyword evidence="6" id="KW-0406">Ion transport</keyword>
<evidence type="ECO:0000256" key="5">
    <source>
        <dbReference type="ARBA" id="ARBA00022989"/>
    </source>
</evidence>
<dbReference type="GO" id="GO:0005886">
    <property type="term" value="C:plasma membrane"/>
    <property type="evidence" value="ECO:0007669"/>
    <property type="project" value="TreeGrafter"/>
</dbReference>
<dbReference type="PANTHER" id="PTHR10125:SF21">
    <property type="entry name" value="P2X PURINOCEPTOR 6"/>
    <property type="match status" value="1"/>
</dbReference>
<dbReference type="GO" id="GO:0070588">
    <property type="term" value="P:calcium ion transmembrane transport"/>
    <property type="evidence" value="ECO:0007669"/>
    <property type="project" value="TreeGrafter"/>
</dbReference>
<evidence type="ECO:0000256" key="3">
    <source>
        <dbReference type="ARBA" id="ARBA00022448"/>
    </source>
</evidence>
<name>A0A7J7F587_DICBM</name>
<reference evidence="10 11" key="1">
    <citation type="journal article" date="2020" name="Mol. Biol. Evol.">
        <title>Interspecific Gene Flow and the Evolution of Specialization in Black and White Rhinoceros.</title>
        <authorList>
            <person name="Moodley Y."/>
            <person name="Westbury M.V."/>
            <person name="Russo I.M."/>
            <person name="Gopalakrishnan S."/>
            <person name="Rakotoarivelo A."/>
            <person name="Olsen R.A."/>
            <person name="Prost S."/>
            <person name="Tunstall T."/>
            <person name="Ryder O.A."/>
            <person name="Dalen L."/>
            <person name="Bruford M.W."/>
        </authorList>
    </citation>
    <scope>NUCLEOTIDE SEQUENCE [LARGE SCALE GENOMIC DNA]</scope>
    <source>
        <strain evidence="10">SBR-YM</strain>
        <tissue evidence="10">Skin</tissue>
    </source>
</reference>
<keyword evidence="8" id="KW-1071">Ligand-gated ion channel</keyword>
<keyword evidence="7" id="KW-0472">Membrane</keyword>
<evidence type="ECO:0000256" key="2">
    <source>
        <dbReference type="ARBA" id="ARBA00009848"/>
    </source>
</evidence>
<dbReference type="InterPro" id="IPR059116">
    <property type="entry name" value="P2X_receptor"/>
</dbReference>
<keyword evidence="4" id="KW-0812">Transmembrane</keyword>
<evidence type="ECO:0000313" key="11">
    <source>
        <dbReference type="Proteomes" id="UP000551758"/>
    </source>
</evidence>
<keyword evidence="3" id="KW-0813">Transport</keyword>
<dbReference type="GO" id="GO:0098794">
    <property type="term" value="C:postsynapse"/>
    <property type="evidence" value="ECO:0007669"/>
    <property type="project" value="GOC"/>
</dbReference>
<organism evidence="10 11">
    <name type="scientific">Diceros bicornis minor</name>
    <name type="common">South-central black rhinoceros</name>
    <dbReference type="NCBI Taxonomy" id="77932"/>
    <lineage>
        <taxon>Eukaryota</taxon>
        <taxon>Metazoa</taxon>
        <taxon>Chordata</taxon>
        <taxon>Craniata</taxon>
        <taxon>Vertebrata</taxon>
        <taxon>Euteleostomi</taxon>
        <taxon>Mammalia</taxon>
        <taxon>Eutheria</taxon>
        <taxon>Laurasiatheria</taxon>
        <taxon>Perissodactyla</taxon>
        <taxon>Rhinocerotidae</taxon>
        <taxon>Diceros</taxon>
    </lineage>
</organism>
<evidence type="ECO:0000256" key="7">
    <source>
        <dbReference type="ARBA" id="ARBA00023136"/>
    </source>
</evidence>
<comment type="similarity">
    <text evidence="2">Belongs to the P2X receptor family.</text>
</comment>
<keyword evidence="11" id="KW-1185">Reference proteome</keyword>
<evidence type="ECO:0000313" key="10">
    <source>
        <dbReference type="EMBL" id="KAF5923038.1"/>
    </source>
</evidence>
<protein>
    <submittedName>
        <fullName evidence="10">Uncharacterized protein</fullName>
    </submittedName>
</protein>
<sequence>MTRNWEVGAPQRLLQLGVMVSVVGLLGAGRGSQISVITKLKGVSLSQIEELQNRLLDVAEFVKLPQGENVFFLVTNSLVTPEQVHGGCPEPPVHSLPRPCEDLGAWSIKTGQCVEFNGTHRTCEIRGWHPMETSSTSPGQRGGSWLPQILFVPCLARPPGLTPSQVQCLGHLGHHYFKHYHCDPGFNPYLLYSSLRTLWPGLEGSLRNWCSWWAPEGGVLEGLEERVPARVLVEQ</sequence>
<evidence type="ECO:0000256" key="8">
    <source>
        <dbReference type="ARBA" id="ARBA00023286"/>
    </source>
</evidence>
<comment type="subcellular location">
    <subcellularLocation>
        <location evidence="1">Endomembrane system</location>
    </subcellularLocation>
</comment>
<evidence type="ECO:0000256" key="9">
    <source>
        <dbReference type="ARBA" id="ARBA00023303"/>
    </source>
</evidence>
<gene>
    <name evidence="10" type="ORF">HPG69_016503</name>
</gene>
<accession>A0A7J7F587</accession>
<keyword evidence="5" id="KW-1133">Transmembrane helix</keyword>
<dbReference type="Pfam" id="PF00864">
    <property type="entry name" value="P2X_receptor"/>
    <property type="match status" value="1"/>
</dbReference>
<keyword evidence="9" id="KW-0407">Ion channel</keyword>
<dbReference type="Proteomes" id="UP000551758">
    <property type="component" value="Unassembled WGS sequence"/>
</dbReference>
<evidence type="ECO:0000256" key="4">
    <source>
        <dbReference type="ARBA" id="ARBA00022692"/>
    </source>
</evidence>
<evidence type="ECO:0000256" key="6">
    <source>
        <dbReference type="ARBA" id="ARBA00023065"/>
    </source>
</evidence>
<dbReference type="PANTHER" id="PTHR10125">
    <property type="entry name" value="P2X PURINOCEPTOR"/>
    <property type="match status" value="1"/>
</dbReference>
<comment type="caution">
    <text evidence="10">The sequence shown here is derived from an EMBL/GenBank/DDBJ whole genome shotgun (WGS) entry which is preliminary data.</text>
</comment>
<dbReference type="InterPro" id="IPR027309">
    <property type="entry name" value="P2X_extracellular_dom_sf"/>
</dbReference>
<evidence type="ECO:0000256" key="1">
    <source>
        <dbReference type="ARBA" id="ARBA00004308"/>
    </source>
</evidence>
<dbReference type="Gene3D" id="2.60.490.10">
    <property type="entry name" value="atp-gated p2x4 ion channel domain"/>
    <property type="match status" value="1"/>
</dbReference>
<dbReference type="AlphaFoldDB" id="A0A7J7F587"/>